<dbReference type="RefSeq" id="WP_067226934.1">
    <property type="nucleotide sequence ID" value="NZ_CP014145.1"/>
</dbReference>
<dbReference type="OrthoDB" id="3235220at2"/>
<organism evidence="1 2">
    <name type="scientific">Microterricola viridarii</name>
    <dbReference type="NCBI Taxonomy" id="412690"/>
    <lineage>
        <taxon>Bacteria</taxon>
        <taxon>Bacillati</taxon>
        <taxon>Actinomycetota</taxon>
        <taxon>Actinomycetes</taxon>
        <taxon>Micrococcales</taxon>
        <taxon>Microbacteriaceae</taxon>
        <taxon>Microterricola</taxon>
    </lineage>
</organism>
<dbReference type="AlphaFoldDB" id="A0A0X8E0R8"/>
<evidence type="ECO:0000313" key="1">
    <source>
        <dbReference type="EMBL" id="AMB58240.1"/>
    </source>
</evidence>
<dbReference type="KEGG" id="mvd:AWU67_04555"/>
<sequence length="140" mass="14792">MTVNAPAIGPGTLTIGSELMLTDFSSQARSCKIVPNVDKGEPIVVLSGETAPGDRTETFTMEATLQGDFGVESSTTEWLWEHRGEVHDFVYIPNATLGRKVTGQLVVEAIEIGGEVKTKPTADVTFDLVGEPVFGPVAGG</sequence>
<reference evidence="1 2" key="1">
    <citation type="journal article" date="2016" name="J. Biotechnol.">
        <title>First complete genome sequence of a species in the genus Microterricola, an extremophilic cold active enzyme producing bacterial strain ERGS5:02 isolated from Sikkim Himalaya.</title>
        <authorList>
            <person name="Himanshu"/>
            <person name="Swarnkar M.K."/>
            <person name="Singh D."/>
            <person name="Kumar R."/>
        </authorList>
    </citation>
    <scope>NUCLEOTIDE SEQUENCE [LARGE SCALE GENOMIC DNA]</scope>
    <source>
        <strain evidence="1 2">ERGS5:02</strain>
    </source>
</reference>
<protein>
    <submittedName>
        <fullName evidence="1">Uncharacterized protein</fullName>
    </submittedName>
</protein>
<keyword evidence="2" id="KW-1185">Reference proteome</keyword>
<dbReference type="EMBL" id="CP014145">
    <property type="protein sequence ID" value="AMB58240.1"/>
    <property type="molecule type" value="Genomic_DNA"/>
</dbReference>
<evidence type="ECO:0000313" key="2">
    <source>
        <dbReference type="Proteomes" id="UP000058305"/>
    </source>
</evidence>
<gene>
    <name evidence="1" type="ORF">AWU67_04555</name>
</gene>
<name>A0A0X8E0R8_9MICO</name>
<dbReference type="Proteomes" id="UP000058305">
    <property type="component" value="Chromosome"/>
</dbReference>
<accession>A0A0X8E0R8</accession>
<proteinExistence type="predicted"/>
<reference evidence="2" key="2">
    <citation type="submission" date="2016-01" db="EMBL/GenBank/DDBJ databases">
        <title>First complete genome sequence of a species in the genus Microterricola, an extremophilic cold active enzyme producing strain ERGS5:02 isolated from Sikkim Himalaya.</title>
        <authorList>
            <person name="Kumar R."/>
            <person name="Singh D."/>
            <person name="Swarnkar M.K."/>
        </authorList>
    </citation>
    <scope>NUCLEOTIDE SEQUENCE [LARGE SCALE GENOMIC DNA]</scope>
    <source>
        <strain evidence="2">ERGS5:02</strain>
    </source>
</reference>